<protein>
    <submittedName>
        <fullName evidence="4">Protein phosphatase</fullName>
    </submittedName>
</protein>
<dbReference type="SUPFAM" id="SSF81606">
    <property type="entry name" value="PP2C-like"/>
    <property type="match status" value="1"/>
</dbReference>
<dbReference type="Gene3D" id="3.30.450.40">
    <property type="match status" value="1"/>
</dbReference>
<organism evidence="4 5">
    <name type="scientific">Sorangium cellulosum</name>
    <name type="common">Polyangium cellulosum</name>
    <dbReference type="NCBI Taxonomy" id="56"/>
    <lineage>
        <taxon>Bacteria</taxon>
        <taxon>Pseudomonadati</taxon>
        <taxon>Myxococcota</taxon>
        <taxon>Polyangia</taxon>
        <taxon>Polyangiales</taxon>
        <taxon>Polyangiaceae</taxon>
        <taxon>Sorangium</taxon>
    </lineage>
</organism>
<feature type="domain" description="GAF" evidence="2">
    <location>
        <begin position="29"/>
        <end position="173"/>
    </location>
</feature>
<dbReference type="Pfam" id="PF01590">
    <property type="entry name" value="GAF"/>
    <property type="match status" value="1"/>
</dbReference>
<dbReference type="InterPro" id="IPR036457">
    <property type="entry name" value="PPM-type-like_dom_sf"/>
</dbReference>
<dbReference type="GO" id="GO:0016791">
    <property type="term" value="F:phosphatase activity"/>
    <property type="evidence" value="ECO:0007669"/>
    <property type="project" value="TreeGrafter"/>
</dbReference>
<evidence type="ECO:0000259" key="2">
    <source>
        <dbReference type="SMART" id="SM00065"/>
    </source>
</evidence>
<keyword evidence="1" id="KW-0378">Hydrolase</keyword>
<dbReference type="SMART" id="SM00331">
    <property type="entry name" value="PP2C_SIG"/>
    <property type="match status" value="1"/>
</dbReference>
<proteinExistence type="predicted"/>
<dbReference type="EMBL" id="JELY01003123">
    <property type="protein sequence ID" value="KYF50663.1"/>
    <property type="molecule type" value="Genomic_DNA"/>
</dbReference>
<dbReference type="Gene3D" id="3.60.40.10">
    <property type="entry name" value="PPM-type phosphatase domain"/>
    <property type="match status" value="1"/>
</dbReference>
<dbReference type="AlphaFoldDB" id="A0A150P4N8"/>
<evidence type="ECO:0000313" key="4">
    <source>
        <dbReference type="EMBL" id="KYF50663.1"/>
    </source>
</evidence>
<evidence type="ECO:0000313" key="5">
    <source>
        <dbReference type="Proteomes" id="UP000075420"/>
    </source>
</evidence>
<dbReference type="InterPro" id="IPR003018">
    <property type="entry name" value="GAF"/>
</dbReference>
<dbReference type="SMART" id="SM00065">
    <property type="entry name" value="GAF"/>
    <property type="match status" value="1"/>
</dbReference>
<dbReference type="PANTHER" id="PTHR43156">
    <property type="entry name" value="STAGE II SPORULATION PROTEIN E-RELATED"/>
    <property type="match status" value="1"/>
</dbReference>
<reference evidence="4 5" key="1">
    <citation type="submission" date="2014-02" db="EMBL/GenBank/DDBJ databases">
        <title>The small core and large imbalanced accessory genome model reveals a collaborative survival strategy of Sorangium cellulosum strains in nature.</title>
        <authorList>
            <person name="Han K."/>
            <person name="Peng R."/>
            <person name="Blom J."/>
            <person name="Li Y.-Z."/>
        </authorList>
    </citation>
    <scope>NUCLEOTIDE SEQUENCE [LARGE SCALE GENOMIC DNA]</scope>
    <source>
        <strain evidence="4 5">So0157-25</strain>
    </source>
</reference>
<dbReference type="PANTHER" id="PTHR43156:SF2">
    <property type="entry name" value="STAGE II SPORULATION PROTEIN E"/>
    <property type="match status" value="1"/>
</dbReference>
<sequence length="424" mass="46666">MRVGTPSLIDASSLILILDVSRKLAVPCDLTELLELIIKTGREVIGADRGSVFLYDEEAKELYSRVATGETQIRVSIDKGIAGECARRRQTIVVDDCYADPRFNPEIDRRTGYHTKSLITVPLIGLDDKLVGVLQMLNSAVGHFGPDERDVAELLAAQAAVAVQRTLLLEERMIKIKLEHDLTIARDIQQNILLRRLPRCPGYSLSAFSKPADDTGGDIYDVIRLDERSDASPLLLLLADAAGHGIGPALSITQFRAMLRIGLRLSADMDALMHHINQQLIEDLPNDRFITAFLGILDPATHQLRYHAAGQGPLLHYRAAEGQVVWRDPSTVPLGMFKDLDLPQTPPLVMAPGDLLVLLTDGFYEYQDAAGQVFGKERVGDLIHRLHARPTSDILGALLADVRRFAGSAKQIDDLTALLVKRDA</sequence>
<dbReference type="InterPro" id="IPR001932">
    <property type="entry name" value="PPM-type_phosphatase-like_dom"/>
</dbReference>
<evidence type="ECO:0000256" key="1">
    <source>
        <dbReference type="ARBA" id="ARBA00022801"/>
    </source>
</evidence>
<evidence type="ECO:0000259" key="3">
    <source>
        <dbReference type="SMART" id="SM00331"/>
    </source>
</evidence>
<name>A0A150P4N8_SORCE</name>
<dbReference type="SUPFAM" id="SSF55781">
    <property type="entry name" value="GAF domain-like"/>
    <property type="match status" value="1"/>
</dbReference>
<gene>
    <name evidence="4" type="ORF">BE08_40505</name>
</gene>
<feature type="domain" description="PPM-type phosphatase" evidence="3">
    <location>
        <begin position="200"/>
        <end position="422"/>
    </location>
</feature>
<dbReference type="InterPro" id="IPR052016">
    <property type="entry name" value="Bact_Sigma-Reg"/>
</dbReference>
<dbReference type="Pfam" id="PF07228">
    <property type="entry name" value="SpoIIE"/>
    <property type="match status" value="1"/>
</dbReference>
<accession>A0A150P4N8</accession>
<dbReference type="InterPro" id="IPR029016">
    <property type="entry name" value="GAF-like_dom_sf"/>
</dbReference>
<comment type="caution">
    <text evidence="4">The sequence shown here is derived from an EMBL/GenBank/DDBJ whole genome shotgun (WGS) entry which is preliminary data.</text>
</comment>
<dbReference type="Proteomes" id="UP000075420">
    <property type="component" value="Unassembled WGS sequence"/>
</dbReference>